<accession>A0A9Q1GWW8</accession>
<protein>
    <submittedName>
        <fullName evidence="1">Uncharacterized protein</fullName>
    </submittedName>
</protein>
<name>A0A9Q1GWW8_9CARY</name>
<evidence type="ECO:0000313" key="1">
    <source>
        <dbReference type="EMBL" id="KAJ8427019.1"/>
    </source>
</evidence>
<dbReference type="AlphaFoldDB" id="A0A9Q1GWW8"/>
<dbReference type="EMBL" id="JAKOGI010001199">
    <property type="protein sequence ID" value="KAJ8427019.1"/>
    <property type="molecule type" value="Genomic_DNA"/>
</dbReference>
<sequence length="151" mass="17050">MKGERSRKNRKKTRKIQRVTWRLELLATSSFGDHQRQAICASNGQMDFFRAPPGFAYGIRVSSLVPHQDLKLAYCFCLHLGFEGITVCRKNLISGHYGAGNHGGKLAMECAVAVISTAEGLRGSELSFIDRSLIQHYMYMSVEMLDEYSHF</sequence>
<dbReference type="Proteomes" id="UP001153076">
    <property type="component" value="Unassembled WGS sequence"/>
</dbReference>
<evidence type="ECO:0000313" key="2">
    <source>
        <dbReference type="Proteomes" id="UP001153076"/>
    </source>
</evidence>
<reference evidence="1" key="1">
    <citation type="submission" date="2022-04" db="EMBL/GenBank/DDBJ databases">
        <title>Carnegiea gigantea Genome sequencing and assembly v2.</title>
        <authorList>
            <person name="Copetti D."/>
            <person name="Sanderson M.J."/>
            <person name="Burquez A."/>
            <person name="Wojciechowski M.F."/>
        </authorList>
    </citation>
    <scope>NUCLEOTIDE SEQUENCE</scope>
    <source>
        <strain evidence="1">SGP5-SGP5p</strain>
        <tissue evidence="1">Aerial part</tissue>
    </source>
</reference>
<gene>
    <name evidence="1" type="ORF">Cgig2_001042</name>
</gene>
<organism evidence="1 2">
    <name type="scientific">Carnegiea gigantea</name>
    <dbReference type="NCBI Taxonomy" id="171969"/>
    <lineage>
        <taxon>Eukaryota</taxon>
        <taxon>Viridiplantae</taxon>
        <taxon>Streptophyta</taxon>
        <taxon>Embryophyta</taxon>
        <taxon>Tracheophyta</taxon>
        <taxon>Spermatophyta</taxon>
        <taxon>Magnoliopsida</taxon>
        <taxon>eudicotyledons</taxon>
        <taxon>Gunneridae</taxon>
        <taxon>Pentapetalae</taxon>
        <taxon>Caryophyllales</taxon>
        <taxon>Cactineae</taxon>
        <taxon>Cactaceae</taxon>
        <taxon>Cactoideae</taxon>
        <taxon>Echinocereeae</taxon>
        <taxon>Carnegiea</taxon>
    </lineage>
</organism>
<keyword evidence="2" id="KW-1185">Reference proteome</keyword>
<comment type="caution">
    <text evidence="1">The sequence shown here is derived from an EMBL/GenBank/DDBJ whole genome shotgun (WGS) entry which is preliminary data.</text>
</comment>
<proteinExistence type="predicted"/>